<gene>
    <name evidence="6" type="ORF">DNG_02051</name>
</gene>
<name>A0AAE8SS64_9PEZI</name>
<dbReference type="PANTHER" id="PTHR35897:SF1">
    <property type="entry name" value="METHYLTRANSFERASE AUSD"/>
    <property type="match status" value="1"/>
</dbReference>
<sequence length="271" mass="31069">MDLMDMWRLIYQEELPPDIGPARELLCAYSNLKECEVEPHLYAIRKQAWKATRYPCIGRWRFLYLDPPTEPRYRAVLSRLTARRSTDVLLDLGCCVGQALRQLSADGVPPDRLIGLDLDPSLIEIGFKLFRDRRKSPASFIVADILNADDKDLEMLDGRVSIVHASNFWHLFSWTQQLAIAVRLTKVFMEGERRAMIYGRQVGIAKPETQNRAGDSFLHNEASFQELWDQVGALTGTRWMVEMEFVGERLAKIPGFGGESKAARYSVYRIL</sequence>
<evidence type="ECO:0000256" key="1">
    <source>
        <dbReference type="ARBA" id="ARBA00005179"/>
    </source>
</evidence>
<accession>A0AAE8SS64</accession>
<keyword evidence="7" id="KW-1185">Reference proteome</keyword>
<organism evidence="6 7">
    <name type="scientific">Cephalotrichum gorgonifer</name>
    <dbReference type="NCBI Taxonomy" id="2041049"/>
    <lineage>
        <taxon>Eukaryota</taxon>
        <taxon>Fungi</taxon>
        <taxon>Dikarya</taxon>
        <taxon>Ascomycota</taxon>
        <taxon>Pezizomycotina</taxon>
        <taxon>Sordariomycetes</taxon>
        <taxon>Hypocreomycetidae</taxon>
        <taxon>Microascales</taxon>
        <taxon>Microascaceae</taxon>
        <taxon>Cephalotrichum</taxon>
    </lineage>
</organism>
<proteinExistence type="inferred from homology"/>
<dbReference type="Proteomes" id="UP001187682">
    <property type="component" value="Unassembled WGS sequence"/>
</dbReference>
<dbReference type="InterPro" id="IPR029063">
    <property type="entry name" value="SAM-dependent_MTases_sf"/>
</dbReference>
<dbReference type="AlphaFoldDB" id="A0AAE8SS64"/>
<dbReference type="InterPro" id="IPR051654">
    <property type="entry name" value="Meroterpenoid_MTases"/>
</dbReference>
<dbReference type="EMBL" id="ONZQ02000002">
    <property type="protein sequence ID" value="SPN99012.1"/>
    <property type="molecule type" value="Genomic_DNA"/>
</dbReference>
<dbReference type="Gene3D" id="3.40.50.150">
    <property type="entry name" value="Vaccinia Virus protein VP39"/>
    <property type="match status" value="1"/>
</dbReference>
<dbReference type="SUPFAM" id="SSF53335">
    <property type="entry name" value="S-adenosyl-L-methionine-dependent methyltransferases"/>
    <property type="match status" value="1"/>
</dbReference>
<evidence type="ECO:0000256" key="4">
    <source>
        <dbReference type="ARBA" id="ARBA00038314"/>
    </source>
</evidence>
<protein>
    <recommendedName>
        <fullName evidence="5">Methyltransferase domain-containing protein</fullName>
    </recommendedName>
</protein>
<comment type="caution">
    <text evidence="6">The sequence shown here is derived from an EMBL/GenBank/DDBJ whole genome shotgun (WGS) entry which is preliminary data.</text>
</comment>
<keyword evidence="2" id="KW-0808">Transferase</keyword>
<evidence type="ECO:0000313" key="7">
    <source>
        <dbReference type="Proteomes" id="UP001187682"/>
    </source>
</evidence>
<keyword evidence="3" id="KW-0949">S-adenosyl-L-methionine</keyword>
<comment type="pathway">
    <text evidence="1">Secondary metabolite biosynthesis.</text>
</comment>
<feature type="domain" description="Methyltransferase" evidence="5">
    <location>
        <begin position="90"/>
        <end position="183"/>
    </location>
</feature>
<dbReference type="InterPro" id="IPR041698">
    <property type="entry name" value="Methyltransf_25"/>
</dbReference>
<comment type="similarity">
    <text evidence="4">Belongs to the class I-like SAM-binding methyltransferase superfamily.</text>
</comment>
<dbReference type="CDD" id="cd02440">
    <property type="entry name" value="AdoMet_MTases"/>
    <property type="match status" value="1"/>
</dbReference>
<evidence type="ECO:0000259" key="5">
    <source>
        <dbReference type="Pfam" id="PF13649"/>
    </source>
</evidence>
<dbReference type="GO" id="GO:0016740">
    <property type="term" value="F:transferase activity"/>
    <property type="evidence" value="ECO:0007669"/>
    <property type="project" value="UniProtKB-KW"/>
</dbReference>
<evidence type="ECO:0000313" key="6">
    <source>
        <dbReference type="EMBL" id="SPN99012.1"/>
    </source>
</evidence>
<evidence type="ECO:0000256" key="2">
    <source>
        <dbReference type="ARBA" id="ARBA00022679"/>
    </source>
</evidence>
<dbReference type="Pfam" id="PF13649">
    <property type="entry name" value="Methyltransf_25"/>
    <property type="match status" value="1"/>
</dbReference>
<reference evidence="6" key="1">
    <citation type="submission" date="2018-03" db="EMBL/GenBank/DDBJ databases">
        <authorList>
            <person name="Guldener U."/>
        </authorList>
    </citation>
    <scope>NUCLEOTIDE SEQUENCE</scope>
</reference>
<evidence type="ECO:0000256" key="3">
    <source>
        <dbReference type="ARBA" id="ARBA00022691"/>
    </source>
</evidence>
<dbReference type="PANTHER" id="PTHR35897">
    <property type="entry name" value="METHYLTRANSFERASE AUSD"/>
    <property type="match status" value="1"/>
</dbReference>